<dbReference type="GO" id="GO:0009229">
    <property type="term" value="P:thiamine diphosphate biosynthetic process"/>
    <property type="evidence" value="ECO:0007669"/>
    <property type="project" value="UniProtKB-UniRule"/>
</dbReference>
<comment type="function">
    <text evidence="2">Catalyzes the ATP-dependent phosphorylation of thiamine-monophosphate (TMP) to form thiamine-pyrophosphate (TPP), the active form of vitamin B1.</text>
</comment>
<dbReference type="eggNOG" id="COG0611">
    <property type="taxonomic scope" value="Bacteria"/>
</dbReference>
<feature type="binding site" evidence="2">
    <location>
        <position position="229"/>
    </location>
    <ligand>
        <name>Mg(2+)</name>
        <dbReference type="ChEBI" id="CHEBI:18420"/>
        <label>5</label>
    </ligand>
</feature>
<dbReference type="EC" id="2.7.4.16" evidence="2"/>
<evidence type="ECO:0000259" key="3">
    <source>
        <dbReference type="Pfam" id="PF00586"/>
    </source>
</evidence>
<dbReference type="STRING" id="402881.Plav_2915"/>
<dbReference type="GO" id="GO:0005524">
    <property type="term" value="F:ATP binding"/>
    <property type="evidence" value="ECO:0007669"/>
    <property type="project" value="UniProtKB-UniRule"/>
</dbReference>
<dbReference type="InterPro" id="IPR016188">
    <property type="entry name" value="PurM-like_N"/>
</dbReference>
<feature type="binding site" evidence="2">
    <location>
        <begin position="133"/>
        <end position="134"/>
    </location>
    <ligand>
        <name>ATP</name>
        <dbReference type="ChEBI" id="CHEBI:30616"/>
    </ligand>
</feature>
<dbReference type="CDD" id="cd02194">
    <property type="entry name" value="ThiL"/>
    <property type="match status" value="1"/>
</dbReference>
<evidence type="ECO:0000313" key="5">
    <source>
        <dbReference type="EMBL" id="ABS64522.1"/>
    </source>
</evidence>
<gene>
    <name evidence="2" type="primary">thiL</name>
    <name evidence="5" type="ordered locus">Plav_2915</name>
</gene>
<keyword evidence="2" id="KW-0067">ATP-binding</keyword>
<feature type="binding site" evidence="2">
    <location>
        <position position="65"/>
    </location>
    <ligand>
        <name>substrate</name>
    </ligand>
</feature>
<dbReference type="InterPro" id="IPR036676">
    <property type="entry name" value="PurM-like_C_sf"/>
</dbReference>
<keyword evidence="1 2" id="KW-0784">Thiamine biosynthesis</keyword>
<feature type="binding site" evidence="2">
    <location>
        <position position="56"/>
    </location>
    <ligand>
        <name>Mg(2+)</name>
        <dbReference type="ChEBI" id="CHEBI:18420"/>
        <label>4</label>
    </ligand>
</feature>
<feature type="binding site" evidence="2">
    <location>
        <position position="86"/>
    </location>
    <ligand>
        <name>Mg(2+)</name>
        <dbReference type="ChEBI" id="CHEBI:18420"/>
        <label>4</label>
    </ligand>
</feature>
<evidence type="ECO:0000256" key="2">
    <source>
        <dbReference type="HAMAP-Rule" id="MF_02128"/>
    </source>
</evidence>
<keyword evidence="2" id="KW-0479">Metal-binding</keyword>
<comment type="caution">
    <text evidence="2">Lacks conserved residue(s) required for the propagation of feature annotation.</text>
</comment>
<dbReference type="SUPFAM" id="SSF55326">
    <property type="entry name" value="PurM N-terminal domain-like"/>
    <property type="match status" value="1"/>
</dbReference>
<protein>
    <recommendedName>
        <fullName evidence="2">Thiamine-monophosphate kinase</fullName>
        <shortName evidence="2">TMP kinase</shortName>
        <shortName evidence="2">Thiamine-phosphate kinase</shortName>
        <ecNumber evidence="2">2.7.4.16</ecNumber>
    </recommendedName>
</protein>
<feature type="binding site" evidence="2">
    <location>
        <position position="134"/>
    </location>
    <ligand>
        <name>Mg(2+)</name>
        <dbReference type="ChEBI" id="CHEBI:18420"/>
        <label>1</label>
    </ligand>
</feature>
<dbReference type="Proteomes" id="UP000006377">
    <property type="component" value="Chromosome"/>
</dbReference>
<dbReference type="OrthoDB" id="9802811at2"/>
<evidence type="ECO:0000259" key="4">
    <source>
        <dbReference type="Pfam" id="PF02769"/>
    </source>
</evidence>
<dbReference type="GO" id="GO:0009228">
    <property type="term" value="P:thiamine biosynthetic process"/>
    <property type="evidence" value="ECO:0007669"/>
    <property type="project" value="UniProtKB-KW"/>
</dbReference>
<feature type="domain" description="PurM-like C-terminal" evidence="4">
    <location>
        <begin position="164"/>
        <end position="318"/>
    </location>
</feature>
<feature type="binding site" evidence="2">
    <location>
        <position position="58"/>
    </location>
    <ligand>
        <name>Mg(2+)</name>
        <dbReference type="ChEBI" id="CHEBI:18420"/>
        <label>1</label>
    </ligand>
</feature>
<dbReference type="UniPathway" id="UPA00060">
    <property type="reaction ID" value="UER00142"/>
</dbReference>
<comment type="similarity">
    <text evidence="2">Belongs to the thiamine-monophosphate kinase family.</text>
</comment>
<dbReference type="GO" id="GO:0009030">
    <property type="term" value="F:thiamine-phosphate kinase activity"/>
    <property type="evidence" value="ECO:0007669"/>
    <property type="project" value="UniProtKB-UniRule"/>
</dbReference>
<dbReference type="PANTHER" id="PTHR30270:SF0">
    <property type="entry name" value="THIAMINE-MONOPHOSPHATE KINASE"/>
    <property type="match status" value="1"/>
</dbReference>
<dbReference type="HOGENOM" id="CLU_046964_3_0_5"/>
<comment type="catalytic activity">
    <reaction evidence="2">
        <text>thiamine phosphate + ATP = thiamine diphosphate + ADP</text>
        <dbReference type="Rhea" id="RHEA:15913"/>
        <dbReference type="ChEBI" id="CHEBI:30616"/>
        <dbReference type="ChEBI" id="CHEBI:37575"/>
        <dbReference type="ChEBI" id="CHEBI:58937"/>
        <dbReference type="ChEBI" id="CHEBI:456216"/>
        <dbReference type="EC" id="2.7.4.16"/>
    </reaction>
</comment>
<keyword evidence="2" id="KW-0547">Nucleotide-binding</keyword>
<dbReference type="HAMAP" id="MF_02128">
    <property type="entry name" value="TMP_kinase"/>
    <property type="match status" value="1"/>
</dbReference>
<feature type="binding site" evidence="2">
    <location>
        <position position="226"/>
    </location>
    <ligand>
        <name>Mg(2+)</name>
        <dbReference type="ChEBI" id="CHEBI:18420"/>
        <label>3</label>
    </ligand>
</feature>
<keyword evidence="2 5" id="KW-0418">Kinase</keyword>
<evidence type="ECO:0000256" key="1">
    <source>
        <dbReference type="ARBA" id="ARBA00022977"/>
    </source>
</evidence>
<dbReference type="EMBL" id="CP000774">
    <property type="protein sequence ID" value="ABS64522.1"/>
    <property type="molecule type" value="Genomic_DNA"/>
</dbReference>
<evidence type="ECO:0000313" key="6">
    <source>
        <dbReference type="Proteomes" id="UP000006377"/>
    </source>
</evidence>
<dbReference type="Pfam" id="PF00586">
    <property type="entry name" value="AIRS"/>
    <property type="match status" value="1"/>
</dbReference>
<keyword evidence="2 5" id="KW-0808">Transferase</keyword>
<feature type="domain" description="PurM-like N-terminal" evidence="3">
    <location>
        <begin position="40"/>
        <end position="152"/>
    </location>
</feature>
<comment type="miscellaneous">
    <text evidence="2">Reaction mechanism of ThiL seems to utilize a direct, inline transfer of the gamma-phosphate of ATP to TMP rather than a phosphorylated enzyme intermediate.</text>
</comment>
<feature type="binding site" evidence="2">
    <location>
        <position position="41"/>
    </location>
    <ligand>
        <name>Mg(2+)</name>
        <dbReference type="ChEBI" id="CHEBI:18420"/>
        <label>4</label>
    </ligand>
</feature>
<dbReference type="Gene3D" id="3.90.650.10">
    <property type="entry name" value="PurM-like C-terminal domain"/>
    <property type="match status" value="1"/>
</dbReference>
<feature type="binding site" evidence="2">
    <location>
        <position position="41"/>
    </location>
    <ligand>
        <name>Mg(2+)</name>
        <dbReference type="ChEBI" id="CHEBI:18420"/>
        <label>3</label>
    </ligand>
</feature>
<dbReference type="RefSeq" id="WP_012111838.1">
    <property type="nucleotide sequence ID" value="NC_009719.1"/>
</dbReference>
<feature type="binding site" evidence="2">
    <location>
        <position position="160"/>
    </location>
    <ligand>
        <name>ATP</name>
        <dbReference type="ChEBI" id="CHEBI:30616"/>
    </ligand>
</feature>
<dbReference type="GO" id="GO:0000287">
    <property type="term" value="F:magnesium ion binding"/>
    <property type="evidence" value="ECO:0007669"/>
    <property type="project" value="UniProtKB-UniRule"/>
</dbReference>
<dbReference type="NCBIfam" id="TIGR01379">
    <property type="entry name" value="thiL"/>
    <property type="match status" value="1"/>
</dbReference>
<comment type="pathway">
    <text evidence="2">Cofactor biosynthesis; thiamine diphosphate biosynthesis; thiamine diphosphate from thiamine phosphate: step 1/1.</text>
</comment>
<dbReference type="SUPFAM" id="SSF56042">
    <property type="entry name" value="PurM C-terminal domain-like"/>
    <property type="match status" value="1"/>
</dbReference>
<keyword evidence="6" id="KW-1185">Reference proteome</keyword>
<keyword evidence="2" id="KW-0460">Magnesium</keyword>
<dbReference type="InterPro" id="IPR036921">
    <property type="entry name" value="PurM-like_N_sf"/>
</dbReference>
<accession>A7HX89</accession>
<feature type="binding site" evidence="2">
    <location>
        <position position="228"/>
    </location>
    <ligand>
        <name>ATP</name>
        <dbReference type="ChEBI" id="CHEBI:30616"/>
    </ligand>
</feature>
<feature type="binding site" evidence="2">
    <location>
        <position position="86"/>
    </location>
    <ligand>
        <name>Mg(2+)</name>
        <dbReference type="ChEBI" id="CHEBI:18420"/>
        <label>3</label>
    </ligand>
</feature>
<feature type="binding site" evidence="2">
    <location>
        <position position="335"/>
    </location>
    <ligand>
        <name>substrate</name>
    </ligand>
</feature>
<sequence>MAARSKPEGGNGGRPSEFALIEDLFAPLAAGAPGAYGLKDDAALFSPSPDHETVLTVDAMVAGVHFLPDDPPETVARKLLRVNLSDLAAKGATPRGYLLVTAWRAETSVDWMRGFAAGLMEDQNLFGISLWGGDTVTTTGPMTLSLTAIGEVAAGQMIRRGGARPGDDIYVTGTVGDAALGLSVLRGALDMPDTADAAHLVRRYREPEPRTAFGPKLCGVAHAALDVSDGLMADLGHICEVSGTGARINMESVPLSRAARAALARDPRLVEAVAGGGDDYEILFAAPPDRASKIGAIAAESGISATRIGTMTEQSDGVSAIDGAGNKIALKQLGYRHF</sequence>
<dbReference type="PANTHER" id="PTHR30270">
    <property type="entry name" value="THIAMINE-MONOPHOSPHATE KINASE"/>
    <property type="match status" value="1"/>
</dbReference>
<feature type="binding site" evidence="2">
    <location>
        <position position="278"/>
    </location>
    <ligand>
        <name>substrate</name>
    </ligand>
</feature>
<feature type="binding site" evidence="2">
    <location>
        <position position="86"/>
    </location>
    <ligand>
        <name>Mg(2+)</name>
        <dbReference type="ChEBI" id="CHEBI:18420"/>
        <label>2</label>
    </ligand>
</feature>
<dbReference type="AlphaFoldDB" id="A7HX89"/>
<feature type="binding site" evidence="2">
    <location>
        <position position="58"/>
    </location>
    <ligand>
        <name>Mg(2+)</name>
        <dbReference type="ChEBI" id="CHEBI:18420"/>
        <label>2</label>
    </ligand>
</feature>
<dbReference type="InterPro" id="IPR006283">
    <property type="entry name" value="ThiL-like"/>
</dbReference>
<dbReference type="PIRSF" id="PIRSF005303">
    <property type="entry name" value="Thiam_monoph_kin"/>
    <property type="match status" value="1"/>
</dbReference>
<reference evidence="5 6" key="1">
    <citation type="journal article" date="2011" name="Stand. Genomic Sci.">
        <title>Complete genome sequence of Parvibaculum lavamentivorans type strain (DS-1(T)).</title>
        <authorList>
            <person name="Schleheck D."/>
            <person name="Weiss M."/>
            <person name="Pitluck S."/>
            <person name="Bruce D."/>
            <person name="Land M.L."/>
            <person name="Han S."/>
            <person name="Saunders E."/>
            <person name="Tapia R."/>
            <person name="Detter C."/>
            <person name="Brettin T."/>
            <person name="Han J."/>
            <person name="Woyke T."/>
            <person name="Goodwin L."/>
            <person name="Pennacchio L."/>
            <person name="Nolan M."/>
            <person name="Cook A.M."/>
            <person name="Kjelleberg S."/>
            <person name="Thomas T."/>
        </authorList>
    </citation>
    <scope>NUCLEOTIDE SEQUENCE [LARGE SCALE GENOMIC DNA]</scope>
    <source>
        <strain evidence="6">DS-1 / DSM 13023 / NCIMB 13966</strain>
    </source>
</reference>
<dbReference type="InterPro" id="IPR010918">
    <property type="entry name" value="PurM-like_C_dom"/>
</dbReference>
<organism evidence="5 6">
    <name type="scientific">Parvibaculum lavamentivorans (strain DS-1 / DSM 13023 / NCIMB 13966)</name>
    <dbReference type="NCBI Taxonomy" id="402881"/>
    <lineage>
        <taxon>Bacteria</taxon>
        <taxon>Pseudomonadati</taxon>
        <taxon>Pseudomonadota</taxon>
        <taxon>Alphaproteobacteria</taxon>
        <taxon>Hyphomicrobiales</taxon>
        <taxon>Parvibaculaceae</taxon>
        <taxon>Parvibaculum</taxon>
    </lineage>
</organism>
<name>A7HX89_PARL1</name>
<dbReference type="Pfam" id="PF02769">
    <property type="entry name" value="AIRS_C"/>
    <property type="match status" value="1"/>
</dbReference>
<proteinExistence type="inferred from homology"/>
<dbReference type="Gene3D" id="3.30.1330.10">
    <property type="entry name" value="PurM-like, N-terminal domain"/>
    <property type="match status" value="1"/>
</dbReference>
<dbReference type="KEGG" id="pla:Plav_2915"/>